<feature type="chain" id="PRO_5041440339" description="Methyltransferase FkbM domain-containing protein" evidence="1">
    <location>
        <begin position="26"/>
        <end position="738"/>
    </location>
</feature>
<feature type="signal peptide" evidence="1">
    <location>
        <begin position="1"/>
        <end position="25"/>
    </location>
</feature>
<protein>
    <recommendedName>
        <fullName evidence="4">Methyltransferase FkbM domain-containing protein</fullName>
    </recommendedName>
</protein>
<evidence type="ECO:0000313" key="3">
    <source>
        <dbReference type="Proteomes" id="UP001178507"/>
    </source>
</evidence>
<evidence type="ECO:0000313" key="2">
    <source>
        <dbReference type="EMBL" id="CAJ1373200.1"/>
    </source>
</evidence>
<dbReference type="EMBL" id="CAUJNA010000180">
    <property type="protein sequence ID" value="CAJ1373200.1"/>
    <property type="molecule type" value="Genomic_DNA"/>
</dbReference>
<keyword evidence="3" id="KW-1185">Reference proteome</keyword>
<gene>
    <name evidence="2" type="ORF">EVOR1521_LOCUS3089</name>
</gene>
<name>A0AA36MM64_9DINO</name>
<reference evidence="2" key="1">
    <citation type="submission" date="2023-08" db="EMBL/GenBank/DDBJ databases">
        <authorList>
            <person name="Chen Y."/>
            <person name="Shah S."/>
            <person name="Dougan E. K."/>
            <person name="Thang M."/>
            <person name="Chan C."/>
        </authorList>
    </citation>
    <scope>NUCLEOTIDE SEQUENCE</scope>
</reference>
<proteinExistence type="predicted"/>
<accession>A0AA36MM64</accession>
<organism evidence="2 3">
    <name type="scientific">Effrenium voratum</name>
    <dbReference type="NCBI Taxonomy" id="2562239"/>
    <lineage>
        <taxon>Eukaryota</taxon>
        <taxon>Sar</taxon>
        <taxon>Alveolata</taxon>
        <taxon>Dinophyceae</taxon>
        <taxon>Suessiales</taxon>
        <taxon>Symbiodiniaceae</taxon>
        <taxon>Effrenium</taxon>
    </lineage>
</organism>
<keyword evidence="1" id="KW-0732">Signal</keyword>
<sequence>MSMDTCRLWHLYFAALLELTASFRACPPPNMGCVADVRGEASWSLWAEVDKALSQRTYELLTLYEWIPKEDTTSRATALRGLQAMEAAKQLLCASTFARCDVEGVAYASALLNASPAKTDAAELAIQTCGFPERGSKWLGRCSYAVWDWADAEYLMSAQGFMHSGQAQLAEEADRLNSKKTDADAGYSAAVYPALFSPEEICALSMTPLPSQYAGFGLQPVFSGEAFQDVSWVDISNLRTRHLSAISLLETLENGAAFQDRHPQGLSRIAVNLGGGDGACRVGHGLDPVNCFFPQGFGGVVFEANKSLESELQISIGKHFPQVQVVMEAAAEDTISQRLEQALAKRPGRLVQRDEIDIIKVDVDGPDCHLVRGLVRAGWQPKVWHVEVNPLFPPGISVWPTGTSLDSETTVTIEGLSSAFSRRVNDKQALVGCSLQALLDVAGPDYVLTHMEFENAVLVRRDISEGLEPWLSSRSPVQKWRDGYFCHPIARVRLPHDNDQDSLFLHYDFRRWGDPRLDPGELHKLVKEFLAGFVQEDTYSLTEPPRPTLLDVPTKTLKNQAVDEDINCEATWKGHVFQWPIVLRNIERLLSAWATGSGDVEAVLMALVEDFANQLNIDRAWPIFKSVASGECPVGGLAIGIAMRWRCLSPFWEDNPVFPATANLFAAMRRQLPLILRNKSHGHQSRFAAPLGCEHVLMRFIQAGLRRDLGAVLGSRWPIFELLSSMHTQSEKWPRDYP</sequence>
<dbReference type="AlphaFoldDB" id="A0AA36MM64"/>
<comment type="caution">
    <text evidence="2">The sequence shown here is derived from an EMBL/GenBank/DDBJ whole genome shotgun (WGS) entry which is preliminary data.</text>
</comment>
<evidence type="ECO:0008006" key="4">
    <source>
        <dbReference type="Google" id="ProtNLM"/>
    </source>
</evidence>
<evidence type="ECO:0000256" key="1">
    <source>
        <dbReference type="SAM" id="SignalP"/>
    </source>
</evidence>
<dbReference type="Proteomes" id="UP001178507">
    <property type="component" value="Unassembled WGS sequence"/>
</dbReference>